<keyword evidence="6" id="KW-1185">Reference proteome</keyword>
<name>A0A6A5YL88_9PLEO</name>
<dbReference type="PANTHER" id="PTHR46720:SF3">
    <property type="entry name" value="FAD-BINDING DOMAIN-CONTAINING PROTEIN-RELATED"/>
    <property type="match status" value="1"/>
</dbReference>
<dbReference type="SUPFAM" id="SSF51905">
    <property type="entry name" value="FAD/NAD(P)-binding domain"/>
    <property type="match status" value="1"/>
</dbReference>
<accession>A0A6A5YL88</accession>
<evidence type="ECO:0000259" key="4">
    <source>
        <dbReference type="Pfam" id="PF01494"/>
    </source>
</evidence>
<dbReference type="SUPFAM" id="SSF54373">
    <property type="entry name" value="FAD-linked reductases, C-terminal domain"/>
    <property type="match status" value="1"/>
</dbReference>
<dbReference type="Gene3D" id="3.50.50.60">
    <property type="entry name" value="FAD/NAD(P)-binding domain"/>
    <property type="match status" value="1"/>
</dbReference>
<dbReference type="PANTHER" id="PTHR46720">
    <property type="entry name" value="HYDROXYLASE, PUTATIVE (AFU_ORTHOLOGUE AFUA_3G01460)-RELATED"/>
    <property type="match status" value="1"/>
</dbReference>
<dbReference type="GO" id="GO:0044550">
    <property type="term" value="P:secondary metabolite biosynthetic process"/>
    <property type="evidence" value="ECO:0007669"/>
    <property type="project" value="TreeGrafter"/>
</dbReference>
<keyword evidence="1" id="KW-0285">Flavoprotein</keyword>
<dbReference type="PRINTS" id="PR00420">
    <property type="entry name" value="RNGMNOXGNASE"/>
</dbReference>
<dbReference type="OrthoDB" id="417877at2759"/>
<keyword evidence="2" id="KW-0274">FAD</keyword>
<dbReference type="GO" id="GO:0004497">
    <property type="term" value="F:monooxygenase activity"/>
    <property type="evidence" value="ECO:0007669"/>
    <property type="project" value="UniProtKB-KW"/>
</dbReference>
<keyword evidence="3" id="KW-0560">Oxidoreductase</keyword>
<dbReference type="GO" id="GO:0071949">
    <property type="term" value="F:FAD binding"/>
    <property type="evidence" value="ECO:0007669"/>
    <property type="project" value="InterPro"/>
</dbReference>
<reference evidence="5" key="1">
    <citation type="journal article" date="2020" name="Stud. Mycol.">
        <title>101 Dothideomycetes genomes: a test case for predicting lifestyles and emergence of pathogens.</title>
        <authorList>
            <person name="Haridas S."/>
            <person name="Albert R."/>
            <person name="Binder M."/>
            <person name="Bloem J."/>
            <person name="Labutti K."/>
            <person name="Salamov A."/>
            <person name="Andreopoulos B."/>
            <person name="Baker S."/>
            <person name="Barry K."/>
            <person name="Bills G."/>
            <person name="Bluhm B."/>
            <person name="Cannon C."/>
            <person name="Castanera R."/>
            <person name="Culley D."/>
            <person name="Daum C."/>
            <person name="Ezra D."/>
            <person name="Gonzalez J."/>
            <person name="Henrissat B."/>
            <person name="Kuo A."/>
            <person name="Liang C."/>
            <person name="Lipzen A."/>
            <person name="Lutzoni F."/>
            <person name="Magnuson J."/>
            <person name="Mondo S."/>
            <person name="Nolan M."/>
            <person name="Ohm R."/>
            <person name="Pangilinan J."/>
            <person name="Park H.-J."/>
            <person name="Ramirez L."/>
            <person name="Alfaro M."/>
            <person name="Sun H."/>
            <person name="Tritt A."/>
            <person name="Yoshinaga Y."/>
            <person name="Zwiers L.-H."/>
            <person name="Turgeon B."/>
            <person name="Goodwin S."/>
            <person name="Spatafora J."/>
            <person name="Crous P."/>
            <person name="Grigoriev I."/>
        </authorList>
    </citation>
    <scope>NUCLEOTIDE SEQUENCE</scope>
    <source>
        <strain evidence="5">CBS 627.86</strain>
    </source>
</reference>
<dbReference type="InterPro" id="IPR036188">
    <property type="entry name" value="FAD/NAD-bd_sf"/>
</dbReference>
<protein>
    <submittedName>
        <fullName evidence="5">Salicylate 1-monooxygenase</fullName>
    </submittedName>
</protein>
<dbReference type="EMBL" id="ML977352">
    <property type="protein sequence ID" value="KAF2107730.1"/>
    <property type="molecule type" value="Genomic_DNA"/>
</dbReference>
<gene>
    <name evidence="5" type="ORF">BDV96DRAFT_505817</name>
</gene>
<dbReference type="Pfam" id="PF01494">
    <property type="entry name" value="FAD_binding_3"/>
    <property type="match status" value="1"/>
</dbReference>
<dbReference type="InterPro" id="IPR051104">
    <property type="entry name" value="FAD_monoxygenase"/>
</dbReference>
<proteinExistence type="predicted"/>
<evidence type="ECO:0000313" key="6">
    <source>
        <dbReference type="Proteomes" id="UP000799770"/>
    </source>
</evidence>
<evidence type="ECO:0000256" key="3">
    <source>
        <dbReference type="ARBA" id="ARBA00023002"/>
    </source>
</evidence>
<evidence type="ECO:0000256" key="2">
    <source>
        <dbReference type="ARBA" id="ARBA00022827"/>
    </source>
</evidence>
<dbReference type="InterPro" id="IPR002938">
    <property type="entry name" value="FAD-bd"/>
</dbReference>
<evidence type="ECO:0000256" key="1">
    <source>
        <dbReference type="ARBA" id="ARBA00022630"/>
    </source>
</evidence>
<dbReference type="AlphaFoldDB" id="A0A6A5YL88"/>
<evidence type="ECO:0000313" key="5">
    <source>
        <dbReference type="EMBL" id="KAF2107730.1"/>
    </source>
</evidence>
<organism evidence="5 6">
    <name type="scientific">Lophiotrema nucula</name>
    <dbReference type="NCBI Taxonomy" id="690887"/>
    <lineage>
        <taxon>Eukaryota</taxon>
        <taxon>Fungi</taxon>
        <taxon>Dikarya</taxon>
        <taxon>Ascomycota</taxon>
        <taxon>Pezizomycotina</taxon>
        <taxon>Dothideomycetes</taxon>
        <taxon>Pleosporomycetidae</taxon>
        <taxon>Pleosporales</taxon>
        <taxon>Lophiotremataceae</taxon>
        <taxon>Lophiotrema</taxon>
    </lineage>
</organism>
<dbReference type="Proteomes" id="UP000799770">
    <property type="component" value="Unassembled WGS sequence"/>
</dbReference>
<keyword evidence="5" id="KW-0503">Monooxygenase</keyword>
<sequence>MTQGPKLQIAVAGAGIAGLTTAIALKQHPNIDVQIYERASKLQEIGASIALGPNGLRTLERLGIDNALDDSIAFRNKSGRPMIYRHYKTNKVISIDSHQGEVEYRHQTSRFYRAHLQQALLEHVDPTHIHLEKAFHSVTQDQSTKKLHISFTDGTQAKADILLGSDGINSAVRRFFVPASGTKWTGSVAFRSVFPLSHVDHIKDLPDEANFFWGPDRPLFLSRLGKDTFTVAGFHQVDPNDPNAPYKDKTWNSDGDVNILREYYKDWSPLIRSIIDAIPYTRVYPNVAAEGLDTWVHGNGRVTFAGDAAHAHGGAFAAGGSLAIDDAWAFATSILHVFPPTATKLPSDDDVSKALRLYERTRKAHTDRVLFTVHSGNKSNIARVGKRESEEELLARMKNRHDPTWIHEHDVVATFQQALSEEPLYKPQARL</sequence>
<feature type="domain" description="FAD-binding" evidence="4">
    <location>
        <begin position="7"/>
        <end position="174"/>
    </location>
</feature>